<sequence>GIRLARIDLNGLKTLPQLDLPSDPRRSGPEDVKYLAHHYLLSEKARIKKIKDAPSRLEAERMVRQTSWRMHCMQMASEYDLAHLGGFTYLRERPGLRKNFEELALNLFPLPTDGQPPSANQTLSVEQSSADEAQQDSA</sequence>
<comment type="caution">
    <text evidence="2">The sequence shown here is derived from an EMBL/GenBank/DDBJ whole genome shotgun (WGS) entry which is preliminary data.</text>
</comment>
<feature type="region of interest" description="Disordered" evidence="1">
    <location>
        <begin position="109"/>
        <end position="138"/>
    </location>
</feature>
<protein>
    <submittedName>
        <fullName evidence="2">Uncharacterized protein</fullName>
    </submittedName>
</protein>
<evidence type="ECO:0000256" key="1">
    <source>
        <dbReference type="SAM" id="MobiDB-lite"/>
    </source>
</evidence>
<proteinExistence type="predicted"/>
<evidence type="ECO:0000313" key="2">
    <source>
        <dbReference type="EMBL" id="KAK3238358.1"/>
    </source>
</evidence>
<keyword evidence="3" id="KW-1185">Reference proteome</keyword>
<dbReference type="EMBL" id="LGRX02034242">
    <property type="protein sequence ID" value="KAK3238358.1"/>
    <property type="molecule type" value="Genomic_DNA"/>
</dbReference>
<dbReference type="Proteomes" id="UP001190700">
    <property type="component" value="Unassembled WGS sequence"/>
</dbReference>
<accession>A0AAE0ERM3</accession>
<reference evidence="2 3" key="1">
    <citation type="journal article" date="2015" name="Genome Biol. Evol.">
        <title>Comparative Genomics of a Bacterivorous Green Alga Reveals Evolutionary Causalities and Consequences of Phago-Mixotrophic Mode of Nutrition.</title>
        <authorList>
            <person name="Burns J.A."/>
            <person name="Paasch A."/>
            <person name="Narechania A."/>
            <person name="Kim E."/>
        </authorList>
    </citation>
    <scope>NUCLEOTIDE SEQUENCE [LARGE SCALE GENOMIC DNA]</scope>
    <source>
        <strain evidence="2 3">PLY_AMNH</strain>
    </source>
</reference>
<feature type="non-terminal residue" evidence="2">
    <location>
        <position position="1"/>
    </location>
</feature>
<feature type="compositionally biased region" description="Polar residues" evidence="1">
    <location>
        <begin position="115"/>
        <end position="138"/>
    </location>
</feature>
<dbReference type="AlphaFoldDB" id="A0AAE0ERM3"/>
<evidence type="ECO:0000313" key="3">
    <source>
        <dbReference type="Proteomes" id="UP001190700"/>
    </source>
</evidence>
<gene>
    <name evidence="2" type="ORF">CYMTET_51621</name>
</gene>
<organism evidence="2 3">
    <name type="scientific">Cymbomonas tetramitiformis</name>
    <dbReference type="NCBI Taxonomy" id="36881"/>
    <lineage>
        <taxon>Eukaryota</taxon>
        <taxon>Viridiplantae</taxon>
        <taxon>Chlorophyta</taxon>
        <taxon>Pyramimonadophyceae</taxon>
        <taxon>Pyramimonadales</taxon>
        <taxon>Pyramimonadaceae</taxon>
        <taxon>Cymbomonas</taxon>
    </lineage>
</organism>
<name>A0AAE0ERM3_9CHLO</name>